<feature type="domain" description="G-protein coupled receptors family 1 profile" evidence="12">
    <location>
        <begin position="43"/>
        <end position="326"/>
    </location>
</feature>
<keyword evidence="3 9" id="KW-0812">Transmembrane</keyword>
<feature type="transmembrane region" description="Helical" evidence="11">
    <location>
        <begin position="27"/>
        <end position="52"/>
    </location>
</feature>
<evidence type="ECO:0000256" key="7">
    <source>
        <dbReference type="ARBA" id="ARBA00023170"/>
    </source>
</evidence>
<dbReference type="PROSITE" id="PS50262">
    <property type="entry name" value="G_PROTEIN_RECEP_F1_2"/>
    <property type="match status" value="1"/>
</dbReference>
<dbReference type="EnsemblMetazoa" id="XM_050643235.1">
    <property type="protein sequence ID" value="XP_050499192.1"/>
    <property type="gene ID" value="LOC126879893"/>
</dbReference>
<name>A0A6P7HFB0_DIAVI</name>
<evidence type="ECO:0000256" key="11">
    <source>
        <dbReference type="SAM" id="Phobius"/>
    </source>
</evidence>
<evidence type="ECO:0000313" key="15">
    <source>
        <dbReference type="RefSeq" id="XP_028154430.1"/>
    </source>
</evidence>
<dbReference type="Proteomes" id="UP001652700">
    <property type="component" value="Unplaced"/>
</dbReference>
<dbReference type="PANTHER" id="PTHR45695">
    <property type="entry name" value="LEUCOKININ RECEPTOR-RELATED"/>
    <property type="match status" value="1"/>
</dbReference>
<feature type="transmembrane region" description="Helical" evidence="11">
    <location>
        <begin position="253"/>
        <end position="271"/>
    </location>
</feature>
<protein>
    <submittedName>
        <fullName evidence="15">QRFP-like peptide receptor</fullName>
    </submittedName>
</protein>
<feature type="transmembrane region" description="Helical" evidence="11">
    <location>
        <begin position="101"/>
        <end position="122"/>
    </location>
</feature>
<evidence type="ECO:0000256" key="3">
    <source>
        <dbReference type="ARBA" id="ARBA00022692"/>
    </source>
</evidence>
<dbReference type="PROSITE" id="PS00237">
    <property type="entry name" value="G_PROTEIN_RECEP_F1_1"/>
    <property type="match status" value="1"/>
</dbReference>
<keyword evidence="4 11" id="KW-1133">Transmembrane helix</keyword>
<keyword evidence="14" id="KW-1185">Reference proteome</keyword>
<dbReference type="InterPro" id="IPR017452">
    <property type="entry name" value="GPCR_Rhodpsn_7TM"/>
</dbReference>
<accession>A0A6P7HFB0</accession>
<dbReference type="OrthoDB" id="5953793at2759"/>
<dbReference type="Pfam" id="PF00001">
    <property type="entry name" value="7tm_1"/>
    <property type="match status" value="1"/>
</dbReference>
<dbReference type="RefSeq" id="XP_028154430.1">
    <property type="nucleotide sequence ID" value="XM_028298629.1"/>
</dbReference>
<organism evidence="15">
    <name type="scientific">Diabrotica virgifera virgifera</name>
    <name type="common">western corn rootworm</name>
    <dbReference type="NCBI Taxonomy" id="50390"/>
    <lineage>
        <taxon>Eukaryota</taxon>
        <taxon>Metazoa</taxon>
        <taxon>Ecdysozoa</taxon>
        <taxon>Arthropoda</taxon>
        <taxon>Hexapoda</taxon>
        <taxon>Insecta</taxon>
        <taxon>Pterygota</taxon>
        <taxon>Neoptera</taxon>
        <taxon>Endopterygota</taxon>
        <taxon>Coleoptera</taxon>
        <taxon>Polyphaga</taxon>
        <taxon>Cucujiformia</taxon>
        <taxon>Chrysomeloidea</taxon>
        <taxon>Chrysomelidae</taxon>
        <taxon>Galerucinae</taxon>
        <taxon>Diabroticina</taxon>
        <taxon>Diabroticites</taxon>
        <taxon>Diabrotica</taxon>
    </lineage>
</organism>
<dbReference type="SUPFAM" id="SSF81321">
    <property type="entry name" value="Family A G protein-coupled receptor-like"/>
    <property type="match status" value="1"/>
</dbReference>
<dbReference type="InterPro" id="IPR000276">
    <property type="entry name" value="GPCR_Rhodpsn"/>
</dbReference>
<dbReference type="AlphaFoldDB" id="A0A6P7HFB0"/>
<evidence type="ECO:0000259" key="12">
    <source>
        <dbReference type="PROSITE" id="PS50262"/>
    </source>
</evidence>
<comment type="subcellular location">
    <subcellularLocation>
        <location evidence="1">Membrane</location>
        <topology evidence="1">Multi-pass membrane protein</topology>
    </subcellularLocation>
</comment>
<evidence type="ECO:0000256" key="4">
    <source>
        <dbReference type="ARBA" id="ARBA00022989"/>
    </source>
</evidence>
<dbReference type="EnsemblMetazoa" id="XM_050643236.1">
    <property type="protein sequence ID" value="XP_050499193.1"/>
    <property type="gene ID" value="LOC126879893"/>
</dbReference>
<reference evidence="15" key="1">
    <citation type="submission" date="2025-04" db="UniProtKB">
        <authorList>
            <consortium name="RefSeq"/>
        </authorList>
    </citation>
    <scope>IDENTIFICATION</scope>
</reference>
<evidence type="ECO:0000256" key="5">
    <source>
        <dbReference type="ARBA" id="ARBA00023040"/>
    </source>
</evidence>
<keyword evidence="7 9" id="KW-0675">Receptor</keyword>
<keyword evidence="8 9" id="KW-0807">Transducer</keyword>
<evidence type="ECO:0000256" key="2">
    <source>
        <dbReference type="ARBA" id="ARBA00010663"/>
    </source>
</evidence>
<sequence>MNETNTTQEVPPDLEQKIWDFFAIKNFVVIGLYIPVLLVAATANLLFIAIVIKHRYMRRASTYLLINLSIADLLITLFAMPNAMWSAYTPLYSLGKVGCKLLTYIQCVSVSTSILTITAMSLHRYFAITKPLFGLIYPSFNRCSTAIVIIFLWILSMAIFSPLLWVNQLEEDVLPMPGNAITLYYCKENWKDFIISRNVMGIFWFVFVFLIPGLIMLFAYFTMGKVLCCGTQFYEDSTSSYQRERLIRTRKKVACILLLLALIFAICWMPHHIANLLNDTDVQEGDTNDTDSDDNEVQNQLIKLKDMKRYLLLLGHLNSALNPIVYVALSKKFRKSIQELFRRGTCEAQKDLTRVTLMKLNTLRNPYDSRSTTTHAKKRSSTLEERDGSNGNGTAH</sequence>
<dbReference type="GO" id="GO:0004930">
    <property type="term" value="F:G protein-coupled receptor activity"/>
    <property type="evidence" value="ECO:0007669"/>
    <property type="project" value="UniProtKB-KW"/>
</dbReference>
<feature type="transmembrane region" description="Helical" evidence="11">
    <location>
        <begin position="143"/>
        <end position="166"/>
    </location>
</feature>
<keyword evidence="6 11" id="KW-0472">Membrane</keyword>
<gene>
    <name evidence="15" type="primary">LOC114347989</name>
</gene>
<keyword evidence="5 9" id="KW-0297">G-protein coupled receptor</keyword>
<feature type="transmembrane region" description="Helical" evidence="11">
    <location>
        <begin position="310"/>
        <end position="329"/>
    </location>
</feature>
<dbReference type="PANTHER" id="PTHR45695:SF15">
    <property type="entry name" value="OPSIN RH2"/>
    <property type="match status" value="1"/>
</dbReference>
<reference evidence="13" key="2">
    <citation type="submission" date="2025-05" db="UniProtKB">
        <authorList>
            <consortium name="EnsemblMetazoa"/>
        </authorList>
    </citation>
    <scope>IDENTIFICATION</scope>
</reference>
<proteinExistence type="inferred from homology"/>
<evidence type="ECO:0000256" key="1">
    <source>
        <dbReference type="ARBA" id="ARBA00004141"/>
    </source>
</evidence>
<dbReference type="PRINTS" id="PR00237">
    <property type="entry name" value="GPCRRHODOPSN"/>
</dbReference>
<evidence type="ECO:0000313" key="14">
    <source>
        <dbReference type="Proteomes" id="UP001652700"/>
    </source>
</evidence>
<evidence type="ECO:0000256" key="8">
    <source>
        <dbReference type="ARBA" id="ARBA00023224"/>
    </source>
</evidence>
<evidence type="ECO:0000256" key="6">
    <source>
        <dbReference type="ARBA" id="ARBA00023136"/>
    </source>
</evidence>
<dbReference type="InParanoid" id="A0A6P7HFB0"/>
<feature type="transmembrane region" description="Helical" evidence="11">
    <location>
        <begin position="64"/>
        <end position="81"/>
    </location>
</feature>
<evidence type="ECO:0000256" key="9">
    <source>
        <dbReference type="RuleBase" id="RU000688"/>
    </source>
</evidence>
<evidence type="ECO:0000313" key="13">
    <source>
        <dbReference type="EnsemblMetazoa" id="XP_050499192.1"/>
    </source>
</evidence>
<dbReference type="Gene3D" id="1.20.1070.10">
    <property type="entry name" value="Rhodopsin 7-helix transmembrane proteins"/>
    <property type="match status" value="1"/>
</dbReference>
<feature type="transmembrane region" description="Helical" evidence="11">
    <location>
        <begin position="202"/>
        <end position="221"/>
    </location>
</feature>
<evidence type="ECO:0000256" key="10">
    <source>
        <dbReference type="SAM" id="MobiDB-lite"/>
    </source>
</evidence>
<dbReference type="GO" id="GO:0005886">
    <property type="term" value="C:plasma membrane"/>
    <property type="evidence" value="ECO:0007669"/>
    <property type="project" value="TreeGrafter"/>
</dbReference>
<feature type="region of interest" description="Disordered" evidence="10">
    <location>
        <begin position="366"/>
        <end position="396"/>
    </location>
</feature>
<comment type="similarity">
    <text evidence="2 9">Belongs to the G-protein coupled receptor 1 family.</text>
</comment>